<dbReference type="Proteomes" id="UP000886069">
    <property type="component" value="Unassembled WGS sequence"/>
</dbReference>
<sequence>MKELPFMAGARGRGPFLVVLFFVSAAVVTIWGTWEGTLPASEEAVIAETAREILVTGDGWTMHFDGEPVRDVSPLPLWFMASFYRLFGTNEFSARLPFVVFAVLTYFLAYLIGISSEIPVAPGSDWINRARSIGLLSAILLAASPIFGRAAPHISVSMPHAFFASLALLGTLSFPRCRSALLIWGLGAAGAVFVAGADGAAVVVAAVAARAAAGRGRRGGEGWFIAVGAIALALGGVWLLLNAPPAEGHFFTNRLWSALADLVRPRPGAVFGLFGRGADIWIGNLPWSIAASAAFVRIVFFRSQEKEAGSVDRELALFTAILFFLLAFTGPGGTDRLLVILPAVSVLSARELSRWISSRAQDALDSLWSFNQAMVSLFCLLMLLLLATPLRLHRAEVDPIKDVAAMAKQLSSGGERIGNFRQPYRIQGARFLFYGGKPLDEPLHEPEEVGRFLEREPGGIVFSSLEDFSLLQGSRGAGLELRVLYRAGPLVLFGAKRGEE</sequence>
<proteinExistence type="predicted"/>
<feature type="transmembrane region" description="Helical" evidence="8">
    <location>
        <begin position="94"/>
        <end position="113"/>
    </location>
</feature>
<dbReference type="GO" id="GO:0009103">
    <property type="term" value="P:lipopolysaccharide biosynthetic process"/>
    <property type="evidence" value="ECO:0007669"/>
    <property type="project" value="UniProtKB-ARBA"/>
</dbReference>
<feature type="transmembrane region" description="Helical" evidence="8">
    <location>
        <begin position="181"/>
        <end position="209"/>
    </location>
</feature>
<evidence type="ECO:0000256" key="3">
    <source>
        <dbReference type="ARBA" id="ARBA00022676"/>
    </source>
</evidence>
<organism evidence="9">
    <name type="scientific">Eiseniibacteriota bacterium</name>
    <dbReference type="NCBI Taxonomy" id="2212470"/>
    <lineage>
        <taxon>Bacteria</taxon>
        <taxon>Candidatus Eiseniibacteriota</taxon>
    </lineage>
</organism>
<evidence type="ECO:0000256" key="5">
    <source>
        <dbReference type="ARBA" id="ARBA00022692"/>
    </source>
</evidence>
<dbReference type="GO" id="GO:0005886">
    <property type="term" value="C:plasma membrane"/>
    <property type="evidence" value="ECO:0007669"/>
    <property type="project" value="UniProtKB-SubCell"/>
</dbReference>
<evidence type="ECO:0008006" key="10">
    <source>
        <dbReference type="Google" id="ProtNLM"/>
    </source>
</evidence>
<keyword evidence="2" id="KW-1003">Cell membrane</keyword>
<evidence type="ECO:0000256" key="1">
    <source>
        <dbReference type="ARBA" id="ARBA00004651"/>
    </source>
</evidence>
<name>A0A7V2AU19_UNCEI</name>
<feature type="transmembrane region" description="Helical" evidence="8">
    <location>
        <begin position="133"/>
        <end position="151"/>
    </location>
</feature>
<dbReference type="PANTHER" id="PTHR33908:SF11">
    <property type="entry name" value="MEMBRANE PROTEIN"/>
    <property type="match status" value="1"/>
</dbReference>
<keyword evidence="6 8" id="KW-1133">Transmembrane helix</keyword>
<dbReference type="GO" id="GO:0016763">
    <property type="term" value="F:pentosyltransferase activity"/>
    <property type="evidence" value="ECO:0007669"/>
    <property type="project" value="TreeGrafter"/>
</dbReference>
<feature type="transmembrane region" description="Helical" evidence="8">
    <location>
        <begin position="285"/>
        <end position="303"/>
    </location>
</feature>
<keyword evidence="7 8" id="KW-0472">Membrane</keyword>
<feature type="transmembrane region" description="Helical" evidence="8">
    <location>
        <begin position="12"/>
        <end position="34"/>
    </location>
</feature>
<dbReference type="PANTHER" id="PTHR33908">
    <property type="entry name" value="MANNOSYLTRANSFERASE YKCB-RELATED"/>
    <property type="match status" value="1"/>
</dbReference>
<feature type="transmembrane region" description="Helical" evidence="8">
    <location>
        <begin position="315"/>
        <end position="333"/>
    </location>
</feature>
<feature type="transmembrane region" description="Helical" evidence="8">
    <location>
        <begin position="221"/>
        <end position="241"/>
    </location>
</feature>
<feature type="transmembrane region" description="Helical" evidence="8">
    <location>
        <begin position="367"/>
        <end position="387"/>
    </location>
</feature>
<keyword evidence="4" id="KW-0808">Transferase</keyword>
<comment type="subcellular location">
    <subcellularLocation>
        <location evidence="1">Cell membrane</location>
        <topology evidence="1">Multi-pass membrane protein</topology>
    </subcellularLocation>
</comment>
<reference evidence="9" key="1">
    <citation type="journal article" date="2020" name="mSystems">
        <title>Genome- and Community-Level Interaction Insights into Carbon Utilization and Element Cycling Functions of Hydrothermarchaeota in Hydrothermal Sediment.</title>
        <authorList>
            <person name="Zhou Z."/>
            <person name="Liu Y."/>
            <person name="Xu W."/>
            <person name="Pan J."/>
            <person name="Luo Z.H."/>
            <person name="Li M."/>
        </authorList>
    </citation>
    <scope>NUCLEOTIDE SEQUENCE [LARGE SCALE GENOMIC DNA]</scope>
    <source>
        <strain evidence="9">SpSt-1233</strain>
    </source>
</reference>
<accession>A0A7V2AU19</accession>
<evidence type="ECO:0000256" key="8">
    <source>
        <dbReference type="SAM" id="Phobius"/>
    </source>
</evidence>
<evidence type="ECO:0000256" key="2">
    <source>
        <dbReference type="ARBA" id="ARBA00022475"/>
    </source>
</evidence>
<gene>
    <name evidence="9" type="ORF">ENO08_02105</name>
</gene>
<comment type="caution">
    <text evidence="9">The sequence shown here is derived from an EMBL/GenBank/DDBJ whole genome shotgun (WGS) entry which is preliminary data.</text>
</comment>
<protein>
    <recommendedName>
        <fullName evidence="10">Glycosyltransferase RgtA/B/C/D-like domain-containing protein</fullName>
    </recommendedName>
</protein>
<dbReference type="EMBL" id="DSEC01000147">
    <property type="protein sequence ID" value="HER43236.1"/>
    <property type="molecule type" value="Genomic_DNA"/>
</dbReference>
<dbReference type="InterPro" id="IPR050297">
    <property type="entry name" value="LipidA_mod_glycosyltrf_83"/>
</dbReference>
<keyword evidence="5 8" id="KW-0812">Transmembrane</keyword>
<evidence type="ECO:0000256" key="7">
    <source>
        <dbReference type="ARBA" id="ARBA00023136"/>
    </source>
</evidence>
<dbReference type="AlphaFoldDB" id="A0A7V2AU19"/>
<evidence type="ECO:0000256" key="6">
    <source>
        <dbReference type="ARBA" id="ARBA00022989"/>
    </source>
</evidence>
<evidence type="ECO:0000256" key="4">
    <source>
        <dbReference type="ARBA" id="ARBA00022679"/>
    </source>
</evidence>
<keyword evidence="3" id="KW-0328">Glycosyltransferase</keyword>
<evidence type="ECO:0000313" key="9">
    <source>
        <dbReference type="EMBL" id="HER43236.1"/>
    </source>
</evidence>